<dbReference type="InterPro" id="IPR035077">
    <property type="entry name" value="PEP_carboxykinase_GTP_C"/>
</dbReference>
<keyword evidence="13" id="KW-1185">Reference proteome</keyword>
<dbReference type="GO" id="GO:0004613">
    <property type="term" value="F:phosphoenolpyruvate carboxykinase (GTP) activity"/>
    <property type="evidence" value="ECO:0007669"/>
    <property type="project" value="UniProtKB-EC"/>
</dbReference>
<evidence type="ECO:0000313" key="13">
    <source>
        <dbReference type="Proteomes" id="UP001176961"/>
    </source>
</evidence>
<gene>
    <name evidence="12" type="ORF">CYNAS_LOCUS18692</name>
</gene>
<dbReference type="SUPFAM" id="SSF68923">
    <property type="entry name" value="PEP carboxykinase N-terminal domain"/>
    <property type="match status" value="1"/>
</dbReference>
<dbReference type="PIRSF" id="PIRSF001348">
    <property type="entry name" value="PEP_carboxykinase_GTP"/>
    <property type="match status" value="1"/>
</dbReference>
<comment type="similarity">
    <text evidence="2">Belongs to the phosphoenolpyruvate carboxykinase [GTP] family.</text>
</comment>
<dbReference type="Pfam" id="PF17297">
    <property type="entry name" value="PEPCK_N"/>
    <property type="match status" value="1"/>
</dbReference>
<dbReference type="GO" id="GO:0046327">
    <property type="term" value="P:glycerol biosynthetic process from pyruvate"/>
    <property type="evidence" value="ECO:0007669"/>
    <property type="project" value="TreeGrafter"/>
</dbReference>
<dbReference type="GO" id="GO:0019543">
    <property type="term" value="P:propionate catabolic process"/>
    <property type="evidence" value="ECO:0007669"/>
    <property type="project" value="TreeGrafter"/>
</dbReference>
<dbReference type="SUPFAM" id="SSF53795">
    <property type="entry name" value="PEP carboxykinase-like"/>
    <property type="match status" value="1"/>
</dbReference>
<evidence type="ECO:0000256" key="9">
    <source>
        <dbReference type="ARBA" id="ARBA00023239"/>
    </source>
</evidence>
<dbReference type="PANTHER" id="PTHR11561:SF2">
    <property type="entry name" value="PHOSPHOENOLPYRUVATE CARBOXYKINASE (GTP)"/>
    <property type="match status" value="1"/>
</dbReference>
<dbReference type="HAMAP" id="MF_00452">
    <property type="entry name" value="PEPCK_GTP"/>
    <property type="match status" value="1"/>
</dbReference>
<evidence type="ECO:0000256" key="3">
    <source>
        <dbReference type="ARBA" id="ARBA00012306"/>
    </source>
</evidence>
<dbReference type="PANTHER" id="PTHR11561">
    <property type="entry name" value="PHOSPHOENOLPYRUVATE CARBOXYKINASE"/>
    <property type="match status" value="1"/>
</dbReference>
<evidence type="ECO:0000256" key="4">
    <source>
        <dbReference type="ARBA" id="ARBA00022723"/>
    </source>
</evidence>
<dbReference type="GO" id="GO:0071333">
    <property type="term" value="P:cellular response to glucose stimulus"/>
    <property type="evidence" value="ECO:0007669"/>
    <property type="project" value="TreeGrafter"/>
</dbReference>
<evidence type="ECO:0000256" key="8">
    <source>
        <dbReference type="ARBA" id="ARBA00023211"/>
    </source>
</evidence>
<keyword evidence="4" id="KW-0479">Metal-binding</keyword>
<keyword evidence="7" id="KW-0342">GTP-binding</keyword>
<name>A0AA36MBF7_CYLNA</name>
<sequence>MSERLRHRERVIYCDYCAYPARPRAGEISVTVPVTCNTNFFVEGYGTIPVLNGDPKWLPTKVKLFVGAQAKMMRPTAIHICNGSFGEAEYLFSDLQEKGVFEKLTSYDEVLLARTHPSDAVEGSTYICTKDKEEVEKREQPKTSWAFPRWISPADFKTQVESRFPGCMQGRVMYVIPFSLGPIGGQYSINAVQITDSAYVVLNMRIIARVSSSIWDAIGQSDFVRCVHSIGRPRPVMASAKEIWLCNRDHFFLAHQLDKNEVWAYGSAFGENSFLSKKCVALRLAMYRGYKEGWLALPAALIAVKDPSGKELFGCVSFPIGGGKTEFATMTPTLKDWQVRMLGDDVVWIRCARSGKLHALAPENGLFGCAFNLTSQHHAYLLKMISKNAILTNCASTSKGKYFWETLHSALEKHERVRDWRGEDWTFKQNRLAAHMNCRFTAFTSSSPNVHPDWEVGAGVPISFIIFGCRRSDQMPLIYETESWEHGIVMAAGIRTLSYSALDPPSNTLVPDPLCMRTSMSFSFPKLLNHWISFKEKTRETPKIFMVNLYQEDANGKIMWPGYGDNIRVLEWIFNRCAFPEKASTLSTAIGLLPQKLNTEGLKGEFSSLFTIEKHFWTKEITQIYSFLSAEMGSKMLPVVKTVLENLIKRISTMT</sequence>
<dbReference type="GO" id="GO:0006094">
    <property type="term" value="P:gluconeogenesis"/>
    <property type="evidence" value="ECO:0007669"/>
    <property type="project" value="InterPro"/>
</dbReference>
<keyword evidence="6" id="KW-0210">Decarboxylase</keyword>
<proteinExistence type="inferred from homology"/>
<dbReference type="GO" id="GO:0042594">
    <property type="term" value="P:response to starvation"/>
    <property type="evidence" value="ECO:0007669"/>
    <property type="project" value="TreeGrafter"/>
</dbReference>
<dbReference type="AlphaFoldDB" id="A0AA36MBF7"/>
<dbReference type="InterPro" id="IPR008210">
    <property type="entry name" value="PEP_carboxykinase_N"/>
</dbReference>
<evidence type="ECO:0000259" key="10">
    <source>
        <dbReference type="Pfam" id="PF00821"/>
    </source>
</evidence>
<dbReference type="Gene3D" id="3.40.449.10">
    <property type="entry name" value="Phosphoenolpyruvate Carboxykinase, domain 1"/>
    <property type="match status" value="1"/>
</dbReference>
<dbReference type="GO" id="GO:0030145">
    <property type="term" value="F:manganese ion binding"/>
    <property type="evidence" value="ECO:0007669"/>
    <property type="project" value="TreeGrafter"/>
</dbReference>
<accession>A0AA36MBF7</accession>
<feature type="domain" description="Phosphoenolpyruvate carboxykinase GTP-utilising N-terminal" evidence="11">
    <location>
        <begin position="65"/>
        <end position="289"/>
    </location>
</feature>
<reference evidence="12" key="1">
    <citation type="submission" date="2023-07" db="EMBL/GenBank/DDBJ databases">
        <authorList>
            <consortium name="CYATHOMIX"/>
        </authorList>
    </citation>
    <scope>NUCLEOTIDE SEQUENCE</scope>
    <source>
        <strain evidence="12">N/A</strain>
    </source>
</reference>
<evidence type="ECO:0000256" key="7">
    <source>
        <dbReference type="ARBA" id="ARBA00023134"/>
    </source>
</evidence>
<keyword evidence="5" id="KW-0547">Nucleotide-binding</keyword>
<protein>
    <recommendedName>
        <fullName evidence="3">phosphoenolpyruvate carboxykinase (GTP)</fullName>
        <ecNumber evidence="3">4.1.1.32</ecNumber>
    </recommendedName>
</protein>
<dbReference type="GO" id="GO:0005525">
    <property type="term" value="F:GTP binding"/>
    <property type="evidence" value="ECO:0007669"/>
    <property type="project" value="UniProtKB-KW"/>
</dbReference>
<dbReference type="GO" id="GO:0033993">
    <property type="term" value="P:response to lipid"/>
    <property type="evidence" value="ECO:0007669"/>
    <property type="project" value="TreeGrafter"/>
</dbReference>
<evidence type="ECO:0000256" key="5">
    <source>
        <dbReference type="ARBA" id="ARBA00022741"/>
    </source>
</evidence>
<dbReference type="Proteomes" id="UP001176961">
    <property type="component" value="Unassembled WGS sequence"/>
</dbReference>
<keyword evidence="9" id="KW-0456">Lyase</keyword>
<evidence type="ECO:0000259" key="11">
    <source>
        <dbReference type="Pfam" id="PF17297"/>
    </source>
</evidence>
<evidence type="ECO:0000256" key="6">
    <source>
        <dbReference type="ARBA" id="ARBA00022793"/>
    </source>
</evidence>
<keyword evidence="8" id="KW-0464">Manganese</keyword>
<evidence type="ECO:0000256" key="2">
    <source>
        <dbReference type="ARBA" id="ARBA00005796"/>
    </source>
</evidence>
<comment type="caution">
    <text evidence="12">The sequence shown here is derived from an EMBL/GenBank/DDBJ whole genome shotgun (WGS) entry which is preliminary data.</text>
</comment>
<dbReference type="InterPro" id="IPR013035">
    <property type="entry name" value="PEP_carboxykinase_C"/>
</dbReference>
<feature type="domain" description="Phosphoenolpyruvate carboxykinase C-terminal P-loop" evidence="10">
    <location>
        <begin position="294"/>
        <end position="648"/>
    </location>
</feature>
<dbReference type="EMBL" id="CATQJL010000316">
    <property type="protein sequence ID" value="CAJ0606709.1"/>
    <property type="molecule type" value="Genomic_DNA"/>
</dbReference>
<dbReference type="Gene3D" id="2.170.8.10">
    <property type="entry name" value="Phosphoenolpyruvate Carboxykinase, domain 2"/>
    <property type="match status" value="1"/>
</dbReference>
<dbReference type="InterPro" id="IPR008209">
    <property type="entry name" value="PEP_carboxykinase_GTP"/>
</dbReference>
<dbReference type="GO" id="GO:0006107">
    <property type="term" value="P:oxaloacetate metabolic process"/>
    <property type="evidence" value="ECO:0007669"/>
    <property type="project" value="TreeGrafter"/>
</dbReference>
<organism evidence="12 13">
    <name type="scientific">Cylicocyclus nassatus</name>
    <name type="common">Nematode worm</name>
    <dbReference type="NCBI Taxonomy" id="53992"/>
    <lineage>
        <taxon>Eukaryota</taxon>
        <taxon>Metazoa</taxon>
        <taxon>Ecdysozoa</taxon>
        <taxon>Nematoda</taxon>
        <taxon>Chromadorea</taxon>
        <taxon>Rhabditida</taxon>
        <taxon>Rhabditina</taxon>
        <taxon>Rhabditomorpha</taxon>
        <taxon>Strongyloidea</taxon>
        <taxon>Strongylidae</taxon>
        <taxon>Cylicocyclus</taxon>
    </lineage>
</organism>
<dbReference type="InterPro" id="IPR035078">
    <property type="entry name" value="PEP_carboxykinase_GTP_N"/>
</dbReference>
<dbReference type="Pfam" id="PF00821">
    <property type="entry name" value="PEPCK_GTP"/>
    <property type="match status" value="1"/>
</dbReference>
<dbReference type="EC" id="4.1.1.32" evidence="3"/>
<dbReference type="Gene3D" id="3.90.228.20">
    <property type="match status" value="1"/>
</dbReference>
<evidence type="ECO:0000256" key="1">
    <source>
        <dbReference type="ARBA" id="ARBA00001936"/>
    </source>
</evidence>
<comment type="cofactor">
    <cofactor evidence="1">
        <name>Mn(2+)</name>
        <dbReference type="ChEBI" id="CHEBI:29035"/>
    </cofactor>
</comment>
<dbReference type="GO" id="GO:0005829">
    <property type="term" value="C:cytosol"/>
    <property type="evidence" value="ECO:0007669"/>
    <property type="project" value="TreeGrafter"/>
</dbReference>
<evidence type="ECO:0000313" key="12">
    <source>
        <dbReference type="EMBL" id="CAJ0606709.1"/>
    </source>
</evidence>